<evidence type="ECO:0000313" key="2">
    <source>
        <dbReference type="Proteomes" id="UP001155586"/>
    </source>
</evidence>
<gene>
    <name evidence="1" type="ORF">MD483_11485</name>
</gene>
<evidence type="ECO:0000313" key="1">
    <source>
        <dbReference type="EMBL" id="MCW8334445.1"/>
    </source>
</evidence>
<dbReference type="EMBL" id="JAKRRX010000058">
    <property type="protein sequence ID" value="MCW8334445.1"/>
    <property type="molecule type" value="Genomic_DNA"/>
</dbReference>
<dbReference type="Proteomes" id="UP001155586">
    <property type="component" value="Unassembled WGS sequence"/>
</dbReference>
<accession>A0A9X3CGT5</accession>
<comment type="caution">
    <text evidence="1">The sequence shown here is derived from an EMBL/GenBank/DDBJ whole genome shotgun (WGS) entry which is preliminary data.</text>
</comment>
<name>A0A9X3CGT5_9VIBR</name>
<reference evidence="1" key="1">
    <citation type="submission" date="2022-02" db="EMBL/GenBank/DDBJ databases">
        <title>Vibrio sp. nov., a new bacterium isolated from Bohai sea, China.</title>
        <authorList>
            <person name="Yuan Y."/>
        </authorList>
    </citation>
    <scope>NUCLEOTIDE SEQUENCE</scope>
    <source>
        <strain evidence="1">DBSS07</strain>
    </source>
</reference>
<keyword evidence="2" id="KW-1185">Reference proteome</keyword>
<sequence length="137" mass="15661">MLKYINKILVISIVISISFLYYKINHQDILPGAWEIELNGITRINPIVMFKNNEIKISLPSKTGYHQTVIYRLEKDNISKDGRALATKVSSIGDVDYEIFHAIQSVQTIRIIKVSDSDIIISLFTKGELTWLPINKI</sequence>
<protein>
    <submittedName>
        <fullName evidence="1">Uncharacterized protein</fullName>
    </submittedName>
</protein>
<dbReference type="RefSeq" id="WP_265687810.1">
    <property type="nucleotide sequence ID" value="NZ_JAKRRX010000058.1"/>
</dbReference>
<dbReference type="AlphaFoldDB" id="A0A9X3CGT5"/>
<proteinExistence type="predicted"/>
<organism evidence="1 2">
    <name type="scientific">Vibrio paucivorans</name>
    <dbReference type="NCBI Taxonomy" id="2829489"/>
    <lineage>
        <taxon>Bacteria</taxon>
        <taxon>Pseudomonadati</taxon>
        <taxon>Pseudomonadota</taxon>
        <taxon>Gammaproteobacteria</taxon>
        <taxon>Vibrionales</taxon>
        <taxon>Vibrionaceae</taxon>
        <taxon>Vibrio</taxon>
    </lineage>
</organism>